<dbReference type="Proteomes" id="UP001231189">
    <property type="component" value="Unassembled WGS sequence"/>
</dbReference>
<keyword evidence="9" id="KW-1185">Reference proteome</keyword>
<dbReference type="InterPro" id="IPR051834">
    <property type="entry name" value="RING_finger_E3_ligase"/>
</dbReference>
<accession>A0AAD8W8S8</accession>
<comment type="caution">
    <text evidence="8">The sequence shown here is derived from an EMBL/GenBank/DDBJ whole genome shotgun (WGS) entry which is preliminary data.</text>
</comment>
<dbReference type="GO" id="GO:0006511">
    <property type="term" value="P:ubiquitin-dependent protein catabolic process"/>
    <property type="evidence" value="ECO:0007669"/>
    <property type="project" value="TreeGrafter"/>
</dbReference>
<dbReference type="Pfam" id="PF13639">
    <property type="entry name" value="zf-RING_2"/>
    <property type="match status" value="1"/>
</dbReference>
<dbReference type="GO" id="GO:0061630">
    <property type="term" value="F:ubiquitin protein ligase activity"/>
    <property type="evidence" value="ECO:0007669"/>
    <property type="project" value="TreeGrafter"/>
</dbReference>
<protein>
    <recommendedName>
        <fullName evidence="6">RING-type domain-containing protein</fullName>
    </recommendedName>
</protein>
<reference evidence="8" key="1">
    <citation type="submission" date="2023-07" db="EMBL/GenBank/DDBJ databases">
        <title>A chromosome-level genome assembly of Lolium multiflorum.</title>
        <authorList>
            <person name="Chen Y."/>
            <person name="Copetti D."/>
            <person name="Kolliker R."/>
            <person name="Studer B."/>
        </authorList>
    </citation>
    <scope>NUCLEOTIDE SEQUENCE</scope>
    <source>
        <strain evidence="8">02402/16</strain>
        <tissue evidence="8">Leaf</tissue>
    </source>
</reference>
<dbReference type="SMART" id="SM00184">
    <property type="entry name" value="RING"/>
    <property type="match status" value="1"/>
</dbReference>
<evidence type="ECO:0000313" key="8">
    <source>
        <dbReference type="EMBL" id="KAK1647508.1"/>
    </source>
</evidence>
<name>A0AAD8W8S8_LOLMU</name>
<dbReference type="CDD" id="cd16454">
    <property type="entry name" value="RING-H2_PA-TM-RING"/>
    <property type="match status" value="1"/>
</dbReference>
<dbReference type="InterPro" id="IPR001841">
    <property type="entry name" value="Znf_RING"/>
</dbReference>
<evidence type="ECO:0000256" key="5">
    <source>
        <dbReference type="SAM" id="MobiDB-lite"/>
    </source>
</evidence>
<gene>
    <name evidence="7" type="ORF">QYE76_016477</name>
    <name evidence="8" type="ORF">QYE76_065313</name>
</gene>
<keyword evidence="2 4" id="KW-0863">Zinc-finger</keyword>
<dbReference type="GO" id="GO:0005634">
    <property type="term" value="C:nucleus"/>
    <property type="evidence" value="ECO:0007669"/>
    <property type="project" value="TreeGrafter"/>
</dbReference>
<dbReference type="PROSITE" id="PS50089">
    <property type="entry name" value="ZF_RING_2"/>
    <property type="match status" value="1"/>
</dbReference>
<evidence type="ECO:0000313" key="7">
    <source>
        <dbReference type="EMBL" id="KAK1561250.1"/>
    </source>
</evidence>
<evidence type="ECO:0000313" key="9">
    <source>
        <dbReference type="Proteomes" id="UP001231189"/>
    </source>
</evidence>
<evidence type="ECO:0000256" key="3">
    <source>
        <dbReference type="ARBA" id="ARBA00022833"/>
    </source>
</evidence>
<evidence type="ECO:0000256" key="2">
    <source>
        <dbReference type="ARBA" id="ARBA00022771"/>
    </source>
</evidence>
<feature type="compositionally biased region" description="Acidic residues" evidence="5">
    <location>
        <begin position="126"/>
        <end position="135"/>
    </location>
</feature>
<feature type="domain" description="RING-type" evidence="6">
    <location>
        <begin position="250"/>
        <end position="291"/>
    </location>
</feature>
<organism evidence="8 9">
    <name type="scientific">Lolium multiflorum</name>
    <name type="common">Italian ryegrass</name>
    <name type="synonym">Lolium perenne subsp. multiflorum</name>
    <dbReference type="NCBI Taxonomy" id="4521"/>
    <lineage>
        <taxon>Eukaryota</taxon>
        <taxon>Viridiplantae</taxon>
        <taxon>Streptophyta</taxon>
        <taxon>Embryophyta</taxon>
        <taxon>Tracheophyta</taxon>
        <taxon>Spermatophyta</taxon>
        <taxon>Magnoliopsida</taxon>
        <taxon>Liliopsida</taxon>
        <taxon>Poales</taxon>
        <taxon>Poaceae</taxon>
        <taxon>BOP clade</taxon>
        <taxon>Pooideae</taxon>
        <taxon>Poodae</taxon>
        <taxon>Poeae</taxon>
        <taxon>Poeae Chloroplast Group 2 (Poeae type)</taxon>
        <taxon>Loliodinae</taxon>
        <taxon>Loliinae</taxon>
        <taxon>Lolium</taxon>
    </lineage>
</organism>
<keyword evidence="3" id="KW-0862">Zinc</keyword>
<sequence length="301" mass="31979">MDGSGQENDAAAGEQPHPPSGSGHVFLDALMRLMAALADVDARDDADDLEGILRFGGHNYWGFDAVPASGEATPRWAVLPSVMDVSGGQSDEAEAGEEPHLHPADTPPVDLTWGDVLTDSTMDALNDGDDYEDGDVPASGEATRTGLAASRDTDGSGVSNDADAGEQPHHIPAPSSYEGGFIYDVVIMVPSHGSLHLFHYRAGRNGHGDMMNGYGDDAYSGGGFGAVPASDKAIQELEKAAVGETRETVCGVCLESFEEDDKIRKMPCSHGFHESCIFDWLRVSRLCPHCRYAMPAETGWL</sequence>
<evidence type="ECO:0000256" key="4">
    <source>
        <dbReference type="PROSITE-ProRule" id="PRU00175"/>
    </source>
</evidence>
<dbReference type="EMBL" id="JAUUTY010001222">
    <property type="protein sequence ID" value="KAK1561250.1"/>
    <property type="molecule type" value="Genomic_DNA"/>
</dbReference>
<dbReference type="GO" id="GO:0008270">
    <property type="term" value="F:zinc ion binding"/>
    <property type="evidence" value="ECO:0007669"/>
    <property type="project" value="UniProtKB-KW"/>
</dbReference>
<proteinExistence type="predicted"/>
<dbReference type="EMBL" id="JAUUTY010000004">
    <property type="protein sequence ID" value="KAK1647508.1"/>
    <property type="molecule type" value="Genomic_DNA"/>
</dbReference>
<feature type="region of interest" description="Disordered" evidence="5">
    <location>
        <begin position="1"/>
        <end position="24"/>
    </location>
</feature>
<evidence type="ECO:0000256" key="1">
    <source>
        <dbReference type="ARBA" id="ARBA00022723"/>
    </source>
</evidence>
<dbReference type="SUPFAM" id="SSF57850">
    <property type="entry name" value="RING/U-box"/>
    <property type="match status" value="1"/>
</dbReference>
<dbReference type="FunFam" id="3.30.40.10:FF:000726">
    <property type="entry name" value="Os11g0142900 protein"/>
    <property type="match status" value="1"/>
</dbReference>
<dbReference type="PANTHER" id="PTHR45931">
    <property type="entry name" value="SI:CH211-59O9.10"/>
    <property type="match status" value="1"/>
</dbReference>
<keyword evidence="1" id="KW-0479">Metal-binding</keyword>
<dbReference type="AlphaFoldDB" id="A0AAD8W8S8"/>
<evidence type="ECO:0000259" key="6">
    <source>
        <dbReference type="PROSITE" id="PS50089"/>
    </source>
</evidence>
<dbReference type="Gene3D" id="3.30.40.10">
    <property type="entry name" value="Zinc/RING finger domain, C3HC4 (zinc finger)"/>
    <property type="match status" value="1"/>
</dbReference>
<dbReference type="PANTHER" id="PTHR45931:SF23">
    <property type="entry name" value="OS12G0134500 PROTEIN"/>
    <property type="match status" value="1"/>
</dbReference>
<feature type="region of interest" description="Disordered" evidence="5">
    <location>
        <begin position="123"/>
        <end position="175"/>
    </location>
</feature>
<feature type="region of interest" description="Disordered" evidence="5">
    <location>
        <begin position="86"/>
        <end position="109"/>
    </location>
</feature>
<dbReference type="InterPro" id="IPR013083">
    <property type="entry name" value="Znf_RING/FYVE/PHD"/>
</dbReference>